<comment type="similarity">
    <text evidence="1 3">Belongs to the DapA family.</text>
</comment>
<proteinExistence type="inferred from homology"/>
<reference evidence="5 6" key="1">
    <citation type="submission" date="2016-12" db="EMBL/GenBank/DDBJ databases">
        <authorList>
            <person name="Song W.-J."/>
            <person name="Kurnit D.M."/>
        </authorList>
    </citation>
    <scope>NUCLEOTIDE SEQUENCE [LARGE SCALE GENOMIC DNA]</scope>
    <source>
        <strain evidence="5 6">DSM 19599</strain>
    </source>
</reference>
<dbReference type="OrthoDB" id="7250010at2"/>
<dbReference type="CDD" id="cd00408">
    <property type="entry name" value="DHDPS-like"/>
    <property type="match status" value="1"/>
</dbReference>
<evidence type="ECO:0000256" key="3">
    <source>
        <dbReference type="PIRNR" id="PIRNR001365"/>
    </source>
</evidence>
<dbReference type="Gene3D" id="3.20.20.70">
    <property type="entry name" value="Aldolase class I"/>
    <property type="match status" value="1"/>
</dbReference>
<dbReference type="STRING" id="1123029.SAMN02745172_04382"/>
<dbReference type="PIRSF" id="PIRSF001365">
    <property type="entry name" value="DHDPS"/>
    <property type="match status" value="1"/>
</dbReference>
<evidence type="ECO:0000256" key="4">
    <source>
        <dbReference type="PIRSR" id="PIRSR001365-2"/>
    </source>
</evidence>
<dbReference type="PANTHER" id="PTHR12128">
    <property type="entry name" value="DIHYDRODIPICOLINATE SYNTHASE"/>
    <property type="match status" value="1"/>
</dbReference>
<dbReference type="SMART" id="SM01130">
    <property type="entry name" value="DHDPS"/>
    <property type="match status" value="1"/>
</dbReference>
<evidence type="ECO:0000313" key="5">
    <source>
        <dbReference type="EMBL" id="SHO67701.1"/>
    </source>
</evidence>
<dbReference type="RefSeq" id="WP_073632791.1">
    <property type="nucleotide sequence ID" value="NZ_FRXO01000018.1"/>
</dbReference>
<dbReference type="EMBL" id="FRXO01000018">
    <property type="protein sequence ID" value="SHO67701.1"/>
    <property type="molecule type" value="Genomic_DNA"/>
</dbReference>
<dbReference type="SUPFAM" id="SSF51569">
    <property type="entry name" value="Aldolase"/>
    <property type="match status" value="1"/>
</dbReference>
<dbReference type="Proteomes" id="UP000186406">
    <property type="component" value="Unassembled WGS sequence"/>
</dbReference>
<dbReference type="AlphaFoldDB" id="A0A1M7ZS43"/>
<keyword evidence="6" id="KW-1185">Reference proteome</keyword>
<evidence type="ECO:0000313" key="6">
    <source>
        <dbReference type="Proteomes" id="UP000186406"/>
    </source>
</evidence>
<evidence type="ECO:0000256" key="1">
    <source>
        <dbReference type="ARBA" id="ARBA00007592"/>
    </source>
</evidence>
<keyword evidence="2 3" id="KW-0456">Lyase</keyword>
<name>A0A1M7ZS43_9HYPH</name>
<dbReference type="PANTHER" id="PTHR12128:SF66">
    <property type="entry name" value="4-HYDROXY-2-OXOGLUTARATE ALDOLASE, MITOCHONDRIAL"/>
    <property type="match status" value="1"/>
</dbReference>
<dbReference type="InterPro" id="IPR002220">
    <property type="entry name" value="DapA-like"/>
</dbReference>
<evidence type="ECO:0000256" key="2">
    <source>
        <dbReference type="ARBA" id="ARBA00023239"/>
    </source>
</evidence>
<organism evidence="5 6">
    <name type="scientific">Pseudoxanthobacter soli DSM 19599</name>
    <dbReference type="NCBI Taxonomy" id="1123029"/>
    <lineage>
        <taxon>Bacteria</taxon>
        <taxon>Pseudomonadati</taxon>
        <taxon>Pseudomonadota</taxon>
        <taxon>Alphaproteobacteria</taxon>
        <taxon>Hyphomicrobiales</taxon>
        <taxon>Segnochrobactraceae</taxon>
        <taxon>Pseudoxanthobacter</taxon>
    </lineage>
</organism>
<dbReference type="Pfam" id="PF00701">
    <property type="entry name" value="DHDPS"/>
    <property type="match status" value="1"/>
</dbReference>
<accession>A0A1M7ZS43</accession>
<sequence length="316" mass="34515">MSAEKINESTRGVYVISPTPFTDDGALDLASTDGLVDFYLEKRVTGLTILGVLGEAPKLAPDESRQFMTRVLKRIDGRKPVVVGASNPGTDNLVRFAKEAMDAGAAGIMVAPIPGLKTDEQVYAYWAAVLARLGPDVPVCYQDYPQTTTVVTSVPVLHRLIDEFPNLVMLKHEESPGLTKITRMRERSDKGEGRRVSILIGNGGLHLPQELRRGVDGAMTGFAYPEMLVGVCEKFFAGDAEGAEDLFDAYLPILRHEQQLGFGLAVRKEVLRRRGVIASAAIRHPGPKLAARDHQELDELMARLAIRLERLSAGTL</sequence>
<dbReference type="GO" id="GO:0008840">
    <property type="term" value="F:4-hydroxy-tetrahydrodipicolinate synthase activity"/>
    <property type="evidence" value="ECO:0007669"/>
    <property type="project" value="TreeGrafter"/>
</dbReference>
<gene>
    <name evidence="5" type="ORF">SAMN02745172_04382</name>
</gene>
<dbReference type="GO" id="GO:0005829">
    <property type="term" value="C:cytosol"/>
    <property type="evidence" value="ECO:0007669"/>
    <property type="project" value="TreeGrafter"/>
</dbReference>
<feature type="binding site" evidence="4">
    <location>
        <position position="219"/>
    </location>
    <ligand>
        <name>pyruvate</name>
        <dbReference type="ChEBI" id="CHEBI:15361"/>
    </ligand>
</feature>
<protein>
    <submittedName>
        <fullName evidence="5">4-hydroxy-tetrahydrodipicolinate synthase</fullName>
    </submittedName>
</protein>
<dbReference type="InterPro" id="IPR013785">
    <property type="entry name" value="Aldolase_TIM"/>
</dbReference>